<evidence type="ECO:0000313" key="3">
    <source>
        <dbReference type="Proteomes" id="UP000679307"/>
    </source>
</evidence>
<sequence length="194" mass="20936">MRTPREVLDRVALWRIDPTSLVRPDEQTTVRRIEVVRGTWGLVMLAGPTPLLRAISIDDDPVMIWTGRVLGTRHLTQAVLSGARPSPEGLAMGVWVDAVHALCALGLAASSRRRAAAGIFDAVAATGWAVAGYRDLVNPRAALPTHTGRRDALARRFLRALPGGAPLADRVEQDRERLPTAERGGTDDARGDVS</sequence>
<gene>
    <name evidence="2" type="ORF">ENKNEFLB_00099</name>
</gene>
<accession>A0ABX8EBY7</accession>
<dbReference type="RefSeq" id="WP_214057410.1">
    <property type="nucleotide sequence ID" value="NZ_BAAAHS010000096.1"/>
</dbReference>
<evidence type="ECO:0000313" key="2">
    <source>
        <dbReference type="EMBL" id="QVT77734.1"/>
    </source>
</evidence>
<protein>
    <submittedName>
        <fullName evidence="2">Uncharacterized protein</fullName>
    </submittedName>
</protein>
<reference evidence="2 3" key="1">
    <citation type="submission" date="2021-05" db="EMBL/GenBank/DDBJ databases">
        <title>Complete genome of Nocardioides aquaticus KCTC 9944T isolated from meromictic and hypersaline Ekho Lake, Antarctica.</title>
        <authorList>
            <person name="Hwang K."/>
            <person name="Kim K.M."/>
            <person name="Choe H."/>
        </authorList>
    </citation>
    <scope>NUCLEOTIDE SEQUENCE [LARGE SCALE GENOMIC DNA]</scope>
    <source>
        <strain evidence="2 3">KCTC 9944</strain>
    </source>
</reference>
<feature type="compositionally biased region" description="Basic and acidic residues" evidence="1">
    <location>
        <begin position="169"/>
        <end position="194"/>
    </location>
</feature>
<evidence type="ECO:0000256" key="1">
    <source>
        <dbReference type="SAM" id="MobiDB-lite"/>
    </source>
</evidence>
<proteinExistence type="predicted"/>
<keyword evidence="3" id="KW-1185">Reference proteome</keyword>
<dbReference type="Proteomes" id="UP000679307">
    <property type="component" value="Chromosome"/>
</dbReference>
<organism evidence="2 3">
    <name type="scientific">Nocardioides aquaticus</name>
    <dbReference type="NCBI Taxonomy" id="160826"/>
    <lineage>
        <taxon>Bacteria</taxon>
        <taxon>Bacillati</taxon>
        <taxon>Actinomycetota</taxon>
        <taxon>Actinomycetes</taxon>
        <taxon>Propionibacteriales</taxon>
        <taxon>Nocardioidaceae</taxon>
        <taxon>Nocardioides</taxon>
    </lineage>
</organism>
<name>A0ABX8EBY7_9ACTN</name>
<dbReference type="EMBL" id="CP075371">
    <property type="protein sequence ID" value="QVT77734.1"/>
    <property type="molecule type" value="Genomic_DNA"/>
</dbReference>
<feature type="region of interest" description="Disordered" evidence="1">
    <location>
        <begin position="168"/>
        <end position="194"/>
    </location>
</feature>